<feature type="transmembrane region" description="Helical" evidence="5">
    <location>
        <begin position="231"/>
        <end position="252"/>
    </location>
</feature>
<dbReference type="Gene3D" id="1.20.1070.10">
    <property type="entry name" value="Rhodopsin 7-helix transmembrane proteins"/>
    <property type="match status" value="1"/>
</dbReference>
<comment type="subcellular location">
    <subcellularLocation>
        <location evidence="1">Membrane</location>
    </subcellularLocation>
</comment>
<dbReference type="EMBL" id="JAKKPZ010000229">
    <property type="protein sequence ID" value="KAI1698200.1"/>
    <property type="molecule type" value="Genomic_DNA"/>
</dbReference>
<dbReference type="GO" id="GO:0016020">
    <property type="term" value="C:membrane"/>
    <property type="evidence" value="ECO:0007669"/>
    <property type="project" value="UniProtKB-SubCell"/>
</dbReference>
<dbReference type="AlphaFoldDB" id="A0AAD4QT26"/>
<evidence type="ECO:0000256" key="1">
    <source>
        <dbReference type="ARBA" id="ARBA00004370"/>
    </source>
</evidence>
<sequence length="317" mass="36027">MKERAFISQQAFAAGINLFDGVAELRLTVDDTAMHRSVDERLMQSATFAVSCPKYVLIVGVHKILIFDDAKKQEDFHHRSVSKMMDDFANNTWYQTYKDKGPQFHLISSTLVVYVISIMGKYVKMWHSHENSAEVGKRHMHLNAIFYVMINIAIGLCVITYIAYDTYGVILQTPNKPVNCRNTDCATHILRMCTLICNALTVLCYVCIWIVLKLKTATSSAKSTRKIFKSLAILVGLVVFGSISNNILKLMILPAFNVSALQMWYLSQFGGILLNFASAVNVPVLYFFSRDYRVIISNELWRIFRVMHLSRAEPNNG</sequence>
<dbReference type="GO" id="GO:0004930">
    <property type="term" value="F:G protein-coupled receptor activity"/>
    <property type="evidence" value="ECO:0007669"/>
    <property type="project" value="InterPro"/>
</dbReference>
<name>A0AAD4QT26_9BILA</name>
<dbReference type="InterPro" id="IPR019424">
    <property type="entry name" value="7TM_GPCR_Srsx"/>
</dbReference>
<evidence type="ECO:0000313" key="7">
    <source>
        <dbReference type="Proteomes" id="UP001201812"/>
    </source>
</evidence>
<dbReference type="InterPro" id="IPR000276">
    <property type="entry name" value="GPCR_Rhodpsn"/>
</dbReference>
<accession>A0AAD4QT26</accession>
<evidence type="ECO:0000256" key="5">
    <source>
        <dbReference type="SAM" id="Phobius"/>
    </source>
</evidence>
<evidence type="ECO:0000256" key="4">
    <source>
        <dbReference type="ARBA" id="ARBA00023136"/>
    </source>
</evidence>
<feature type="transmembrane region" description="Helical" evidence="5">
    <location>
        <begin position="144"/>
        <end position="164"/>
    </location>
</feature>
<evidence type="ECO:0000256" key="2">
    <source>
        <dbReference type="ARBA" id="ARBA00022692"/>
    </source>
</evidence>
<reference evidence="6" key="1">
    <citation type="submission" date="2022-01" db="EMBL/GenBank/DDBJ databases">
        <title>Genome Sequence Resource for Two Populations of Ditylenchus destructor, the Migratory Endoparasitic Phytonematode.</title>
        <authorList>
            <person name="Zhang H."/>
            <person name="Lin R."/>
            <person name="Xie B."/>
        </authorList>
    </citation>
    <scope>NUCLEOTIDE SEQUENCE</scope>
    <source>
        <strain evidence="6">BazhouSP</strain>
    </source>
</reference>
<gene>
    <name evidence="6" type="ORF">DdX_18039</name>
</gene>
<dbReference type="SMART" id="SM01381">
    <property type="entry name" value="7TM_GPCR_Srsx"/>
    <property type="match status" value="1"/>
</dbReference>
<feature type="transmembrane region" description="Helical" evidence="5">
    <location>
        <begin position="189"/>
        <end position="211"/>
    </location>
</feature>
<feature type="transmembrane region" description="Helical" evidence="5">
    <location>
        <begin position="264"/>
        <end position="288"/>
    </location>
</feature>
<protein>
    <submittedName>
        <fullName evidence="6">Serpentine type 7TM GPCR chemoreceptor srsx domain-containing protein</fullName>
    </submittedName>
</protein>
<evidence type="ECO:0000256" key="3">
    <source>
        <dbReference type="ARBA" id="ARBA00022989"/>
    </source>
</evidence>
<evidence type="ECO:0000313" key="6">
    <source>
        <dbReference type="EMBL" id="KAI1698200.1"/>
    </source>
</evidence>
<organism evidence="6 7">
    <name type="scientific">Ditylenchus destructor</name>
    <dbReference type="NCBI Taxonomy" id="166010"/>
    <lineage>
        <taxon>Eukaryota</taxon>
        <taxon>Metazoa</taxon>
        <taxon>Ecdysozoa</taxon>
        <taxon>Nematoda</taxon>
        <taxon>Chromadorea</taxon>
        <taxon>Rhabditida</taxon>
        <taxon>Tylenchina</taxon>
        <taxon>Tylenchomorpha</taxon>
        <taxon>Sphaerularioidea</taxon>
        <taxon>Anguinidae</taxon>
        <taxon>Anguininae</taxon>
        <taxon>Ditylenchus</taxon>
    </lineage>
</organism>
<dbReference type="Pfam" id="PF10320">
    <property type="entry name" value="7TM_GPCR_Srsx"/>
    <property type="match status" value="1"/>
</dbReference>
<proteinExistence type="predicted"/>
<keyword evidence="4 5" id="KW-0472">Membrane</keyword>
<keyword evidence="3 5" id="KW-1133">Transmembrane helix</keyword>
<keyword evidence="2 5" id="KW-0812">Transmembrane</keyword>
<comment type="caution">
    <text evidence="6">The sequence shown here is derived from an EMBL/GenBank/DDBJ whole genome shotgun (WGS) entry which is preliminary data.</text>
</comment>
<keyword evidence="7" id="KW-1185">Reference proteome</keyword>
<dbReference type="Proteomes" id="UP001201812">
    <property type="component" value="Unassembled WGS sequence"/>
</dbReference>